<evidence type="ECO:0000256" key="1">
    <source>
        <dbReference type="SAM" id="Phobius"/>
    </source>
</evidence>
<protein>
    <submittedName>
        <fullName evidence="2">Uncharacterized protein</fullName>
    </submittedName>
</protein>
<keyword evidence="1" id="KW-0472">Membrane</keyword>
<dbReference type="Gene3D" id="3.40.50.1820">
    <property type="entry name" value="alpha/beta hydrolase"/>
    <property type="match status" value="1"/>
</dbReference>
<name>U1HP43_ENDPU</name>
<dbReference type="EMBL" id="KE721112">
    <property type="protein sequence ID" value="ERF72130.1"/>
    <property type="molecule type" value="Genomic_DNA"/>
</dbReference>
<reference evidence="3" key="1">
    <citation type="journal article" date="2014" name="BMC Genomics">
        <title>Genome characteristics reveal the impact of lichenization on lichen-forming fungus Endocarpon pusillum Hedwig (Verrucariales, Ascomycota).</title>
        <authorList>
            <person name="Wang Y.-Y."/>
            <person name="Liu B."/>
            <person name="Zhang X.-Y."/>
            <person name="Zhou Q.-M."/>
            <person name="Zhang T."/>
            <person name="Li H."/>
            <person name="Yu Y.-F."/>
            <person name="Zhang X.-L."/>
            <person name="Hao X.-Y."/>
            <person name="Wang M."/>
            <person name="Wang L."/>
            <person name="Wei J.-C."/>
        </authorList>
    </citation>
    <scope>NUCLEOTIDE SEQUENCE [LARGE SCALE GENOMIC DNA]</scope>
    <source>
        <strain evidence="3">Z07020 / HMAS-L-300199</strain>
    </source>
</reference>
<dbReference type="GO" id="GO:0016020">
    <property type="term" value="C:membrane"/>
    <property type="evidence" value="ECO:0007669"/>
    <property type="project" value="TreeGrafter"/>
</dbReference>
<sequence length="402" mass="44050">MVSHQQLHAIFEISIRVKIGNSPPLPSQLRTLTLSSISAILLPPAVFGGLVLTLWTYKCIMMVVFQNKIIYMPSVPPFSRSDKVTDYINQCRPVVWKEHDLRAADGTALKLLEGGVDLAAKHRKRVTVLYFQGNASSLPPRLPYLSAVLKALDAAGDQTSEHRGYSIYALSYRGFWTSRGRASQSGIELDAQAALTWLIQNVRQDPHIDTTFVLWGQSIGAGVATTALATLLTQQYLNAAGQQHQKLLNIHSLVLETPFLSIRSMLTALYPQKYLPYRYLWPFLRSTWDSGLAVKKIAVAATAAAAGPAASHPKPNPSSHNGPSAMVVTPIVRKVLILQAGRDEIVPAEQSEALERICRENLPSAIEVERVIVAGALHTEVMAKPQGRGAVVRHLRAAAENH</sequence>
<evidence type="ECO:0000313" key="3">
    <source>
        <dbReference type="Proteomes" id="UP000019373"/>
    </source>
</evidence>
<dbReference type="OrthoDB" id="10249433at2759"/>
<gene>
    <name evidence="2" type="ORF">EPUS_02921</name>
</gene>
<dbReference type="InterPro" id="IPR029058">
    <property type="entry name" value="AB_hydrolase_fold"/>
</dbReference>
<dbReference type="SUPFAM" id="SSF53474">
    <property type="entry name" value="alpha/beta-Hydrolases"/>
    <property type="match status" value="1"/>
</dbReference>
<dbReference type="eggNOG" id="KOG4391">
    <property type="taxonomic scope" value="Eukaryota"/>
</dbReference>
<proteinExistence type="predicted"/>
<dbReference type="OMA" id="CFWIVVM"/>
<keyword evidence="3" id="KW-1185">Reference proteome</keyword>
<dbReference type="RefSeq" id="XP_007802199.1">
    <property type="nucleotide sequence ID" value="XM_007804008.1"/>
</dbReference>
<keyword evidence="1" id="KW-1133">Transmembrane helix</keyword>
<organism evidence="2 3">
    <name type="scientific">Endocarpon pusillum (strain Z07020 / HMAS-L-300199)</name>
    <name type="common">Lichen-forming fungus</name>
    <dbReference type="NCBI Taxonomy" id="1263415"/>
    <lineage>
        <taxon>Eukaryota</taxon>
        <taxon>Fungi</taxon>
        <taxon>Dikarya</taxon>
        <taxon>Ascomycota</taxon>
        <taxon>Pezizomycotina</taxon>
        <taxon>Eurotiomycetes</taxon>
        <taxon>Chaetothyriomycetidae</taxon>
        <taxon>Verrucariales</taxon>
        <taxon>Verrucariaceae</taxon>
        <taxon>Endocarpon</taxon>
    </lineage>
</organism>
<dbReference type="AlphaFoldDB" id="U1HP43"/>
<keyword evidence="1" id="KW-0812">Transmembrane</keyword>
<evidence type="ECO:0000313" key="2">
    <source>
        <dbReference type="EMBL" id="ERF72130.1"/>
    </source>
</evidence>
<dbReference type="PANTHER" id="PTHR12277:SF64">
    <property type="entry name" value="SUPERFAMILY HYDROLASE, PUTATIVE (AFU_ORTHOLOGUE AFUA_3G01760)-RELATED"/>
    <property type="match status" value="1"/>
</dbReference>
<accession>U1HP43</accession>
<dbReference type="HOGENOM" id="CLU_043841_1_0_1"/>
<feature type="transmembrane region" description="Helical" evidence="1">
    <location>
        <begin position="32"/>
        <end position="57"/>
    </location>
</feature>
<dbReference type="PANTHER" id="PTHR12277">
    <property type="entry name" value="ALPHA/BETA HYDROLASE DOMAIN-CONTAINING PROTEIN"/>
    <property type="match status" value="1"/>
</dbReference>
<dbReference type="Proteomes" id="UP000019373">
    <property type="component" value="Unassembled WGS sequence"/>
</dbReference>
<dbReference type="GO" id="GO:0008474">
    <property type="term" value="F:palmitoyl-(protein) hydrolase activity"/>
    <property type="evidence" value="ECO:0007669"/>
    <property type="project" value="TreeGrafter"/>
</dbReference>
<dbReference type="GeneID" id="19237970"/>